<dbReference type="PROSITE" id="PS51257">
    <property type="entry name" value="PROKAR_LIPOPROTEIN"/>
    <property type="match status" value="1"/>
</dbReference>
<organism evidence="9 10">
    <name type="scientific">Parabacteroides johnsonii</name>
    <dbReference type="NCBI Taxonomy" id="387661"/>
    <lineage>
        <taxon>Bacteria</taxon>
        <taxon>Pseudomonadati</taxon>
        <taxon>Bacteroidota</taxon>
        <taxon>Bacteroidia</taxon>
        <taxon>Bacteroidales</taxon>
        <taxon>Tannerellaceae</taxon>
        <taxon>Parabacteroides</taxon>
    </lineage>
</organism>
<comment type="subcellular location">
    <subcellularLocation>
        <location evidence="1">Cell outer membrane</location>
    </subcellularLocation>
</comment>
<accession>A0AAW6I133</accession>
<dbReference type="GO" id="GO:0009279">
    <property type="term" value="C:cell outer membrane"/>
    <property type="evidence" value="ECO:0007669"/>
    <property type="project" value="UniProtKB-SubCell"/>
</dbReference>
<dbReference type="Proteomes" id="UP001213646">
    <property type="component" value="Unassembled WGS sequence"/>
</dbReference>
<evidence type="ECO:0000313" key="9">
    <source>
        <dbReference type="EMBL" id="MDC7149365.1"/>
    </source>
</evidence>
<comment type="caution">
    <text evidence="9">The sequence shown here is derived from an EMBL/GenBank/DDBJ whole genome shotgun (WGS) entry which is preliminary data.</text>
</comment>
<dbReference type="AlphaFoldDB" id="A0AAW6I133"/>
<dbReference type="SUPFAM" id="SSF48452">
    <property type="entry name" value="TPR-like"/>
    <property type="match status" value="1"/>
</dbReference>
<dbReference type="EMBL" id="JAQPYX010000071">
    <property type="protein sequence ID" value="MDC7149365.1"/>
    <property type="molecule type" value="Genomic_DNA"/>
</dbReference>
<evidence type="ECO:0000256" key="3">
    <source>
        <dbReference type="ARBA" id="ARBA00022729"/>
    </source>
</evidence>
<keyword evidence="4" id="KW-0472">Membrane</keyword>
<feature type="domain" description="SusD-like N-terminal" evidence="8">
    <location>
        <begin position="112"/>
        <end position="240"/>
    </location>
</feature>
<evidence type="ECO:0000313" key="10">
    <source>
        <dbReference type="Proteomes" id="UP001213646"/>
    </source>
</evidence>
<sequence length="556" mass="62487">MMKNIFLVILIMTIVSSSFTSCSDFLETNSSTDINEDVALSNTSNLDKVLLATYKGLLMGGNVNSADRGLSGLTGMLSYYDLAGVDITAQSTIGTSEFTAYSFSDARTQAIGGYTAAVWTQFYDHINRCNIIIDALDDAIGSTDEKLTISGQAKAIRAISYFQLILNYQQTYNYAKTKRGVILRLHSNDPESMPFSTVEKVYTQIVKDLEDAKSELDGYDPDNVWRIRTDVVCAWLARVYQVMGNWDEALANAKIAYQAHSTLMTKDEWCSGFDDLIQNNVAELIWGYQNTDETNVGDGCPHAMWFNADPELADSEGYSPNIYSFHSYFVSQQWVDLFNNDLSDYRASRLNTTPEDVENDPSKSLTDSQVQSVMLWHRCGNSDFEIAHKWAYNKFKHYGVDNKCRPDICLIRASEMLLVMAESEANLGNTTTALGYLNTLQNARNVSVPTTTLIKEDLLEEIYVERRKELLGEGVTGMYDNCRLQKSVTRIGSFSENNYAGHFINYGLNYWGTPSSGNKSSVLKPNDYHYFLQIPEDEFAKNTEISNAEQNPFKGE</sequence>
<dbReference type="Pfam" id="PF14322">
    <property type="entry name" value="SusD-like_3"/>
    <property type="match status" value="1"/>
</dbReference>
<name>A0AAW6I133_9BACT</name>
<protein>
    <submittedName>
        <fullName evidence="9">RagB/SusD family nutrient uptake outer membrane protein</fullName>
    </submittedName>
</protein>
<feature type="domain" description="RagB/SusD" evidence="7">
    <location>
        <begin position="404"/>
        <end position="552"/>
    </location>
</feature>
<gene>
    <name evidence="9" type="ORF">PQG89_07975</name>
</gene>
<dbReference type="InterPro" id="IPR012944">
    <property type="entry name" value="SusD_RagB_dom"/>
</dbReference>
<keyword evidence="3 6" id="KW-0732">Signal</keyword>
<feature type="chain" id="PRO_5043801185" evidence="6">
    <location>
        <begin position="23"/>
        <end position="556"/>
    </location>
</feature>
<evidence type="ECO:0000259" key="7">
    <source>
        <dbReference type="Pfam" id="PF07980"/>
    </source>
</evidence>
<evidence type="ECO:0000259" key="8">
    <source>
        <dbReference type="Pfam" id="PF14322"/>
    </source>
</evidence>
<keyword evidence="5" id="KW-0998">Cell outer membrane</keyword>
<evidence type="ECO:0000256" key="2">
    <source>
        <dbReference type="ARBA" id="ARBA00006275"/>
    </source>
</evidence>
<evidence type="ECO:0000256" key="6">
    <source>
        <dbReference type="SAM" id="SignalP"/>
    </source>
</evidence>
<dbReference type="Pfam" id="PF07980">
    <property type="entry name" value="SusD_RagB"/>
    <property type="match status" value="1"/>
</dbReference>
<dbReference type="RefSeq" id="WP_229090971.1">
    <property type="nucleotide sequence ID" value="NZ_CAKWDQ010000146.1"/>
</dbReference>
<evidence type="ECO:0000256" key="1">
    <source>
        <dbReference type="ARBA" id="ARBA00004442"/>
    </source>
</evidence>
<dbReference type="Gene3D" id="1.25.40.390">
    <property type="match status" value="1"/>
</dbReference>
<proteinExistence type="inferred from homology"/>
<feature type="signal peptide" evidence="6">
    <location>
        <begin position="1"/>
        <end position="22"/>
    </location>
</feature>
<evidence type="ECO:0000256" key="5">
    <source>
        <dbReference type="ARBA" id="ARBA00023237"/>
    </source>
</evidence>
<dbReference type="InterPro" id="IPR011990">
    <property type="entry name" value="TPR-like_helical_dom_sf"/>
</dbReference>
<reference evidence="9" key="1">
    <citation type="submission" date="2023-01" db="EMBL/GenBank/DDBJ databases">
        <title>Exploring GABA producing Bacteroides strains toward improving mental health.</title>
        <authorList>
            <person name="Yousuf B."/>
            <person name="Bouhlel N.E."/>
            <person name="Mottawea W."/>
            <person name="Hammami R."/>
        </authorList>
    </citation>
    <scope>NUCLEOTIDE SEQUENCE</scope>
    <source>
        <strain evidence="9">UO.H1047</strain>
    </source>
</reference>
<dbReference type="InterPro" id="IPR033985">
    <property type="entry name" value="SusD-like_N"/>
</dbReference>
<evidence type="ECO:0000256" key="4">
    <source>
        <dbReference type="ARBA" id="ARBA00023136"/>
    </source>
</evidence>
<comment type="similarity">
    <text evidence="2">Belongs to the SusD family.</text>
</comment>